<sequence>MSWKRGLFIRSGVAGLFMVALCCVPLSVLAQGESVASYQKPPQEIIDLVDAPLTPSLRLSPQGDQLLLMERPALRTIRDLAEPELRLAGIRFNPENHGPSRPNYYLDLSLKSIDEGVSRSVSGLPDRPRIRDVRFSPDGRQVAFTQVAPDRVSLWLVDVESAEAREVSELDVHASYPGTPYEWGPDSEYLLVRRVAPDQDTALETDGVPEGPIVQENRGRAAPARTYQDLLEDSHDERLFEHYFQVELVRLSLEGEQTILADGIISSFSPSPDGRYLLVETLQQPWSYSVPFFRFARTIEVLDHDGEAVHEVVDRDLADDLPIAFDATVTGPRSVSWRSDADATLFWAEAQDGGDPREEVEVRERLYLLDAPFDGEPVALAELGDRFRGVTFGDGGTALVLERWYNNRAETMWQVAPDQPETEPRKLWERSWEDRYNDPGEPMTRRGETGHRVLVLDDGALFMSGDGASEEGDRPFLDRFELDSKDSERLWRSESPWYESVVAMLDAETPVVLTRREQVDTPPNYYWRDLATDSLGQITDFEHPLPELKGVSRELITYEREDGLPLSAQMYLPADYDPEEDGPLPTLVWAYPREYRSADAAGQIQGSPYEFNRLSYWGPHFALTQGYAVLDRATMPVVGEGDQEPNDTFIEQLVMNGEAAVQAGVEQGVTDPDRVAIGGHSYGAFMTANVLAHSDTFQAGIARSGAFNRTLTPFGFQREQRTIWDDTDLYIGMSPFFAADTLDNPILLIHGAEDNNSGTYPMQSERFFEALRGLGGTARLVMLPEESHGYRARESVLHMLHEQLEWMEEFVRQADN</sequence>
<dbReference type="RefSeq" id="WP_253448470.1">
    <property type="nucleotide sequence ID" value="NZ_JALJYF010000002.1"/>
</dbReference>
<dbReference type="Gene3D" id="3.40.50.1820">
    <property type="entry name" value="alpha/beta hydrolase"/>
    <property type="match status" value="1"/>
</dbReference>
<keyword evidence="3" id="KW-0645">Protease</keyword>
<protein>
    <submittedName>
        <fullName evidence="3">Dipeptidyl aminopeptidase/acylaminoacyl peptidase</fullName>
    </submittedName>
</protein>
<dbReference type="PANTHER" id="PTHR42776">
    <property type="entry name" value="SERINE PEPTIDASE S9 FAMILY MEMBER"/>
    <property type="match status" value="1"/>
</dbReference>
<evidence type="ECO:0000256" key="1">
    <source>
        <dbReference type="ARBA" id="ARBA00022801"/>
    </source>
</evidence>
<organism evidence="3 4">
    <name type="scientific">Natronospira proteinivora</name>
    <dbReference type="NCBI Taxonomy" id="1807133"/>
    <lineage>
        <taxon>Bacteria</taxon>
        <taxon>Pseudomonadati</taxon>
        <taxon>Pseudomonadota</taxon>
        <taxon>Gammaproteobacteria</taxon>
        <taxon>Natronospirales</taxon>
        <taxon>Natronospiraceae</taxon>
        <taxon>Natronospira</taxon>
    </lineage>
</organism>
<gene>
    <name evidence="3" type="ORF">J2T60_001750</name>
</gene>
<dbReference type="GO" id="GO:0004177">
    <property type="term" value="F:aminopeptidase activity"/>
    <property type="evidence" value="ECO:0007669"/>
    <property type="project" value="UniProtKB-KW"/>
</dbReference>
<dbReference type="Proteomes" id="UP001523550">
    <property type="component" value="Unassembled WGS sequence"/>
</dbReference>
<accession>A0ABT1GA12</accession>
<dbReference type="SUPFAM" id="SSF53474">
    <property type="entry name" value="alpha/beta-Hydrolases"/>
    <property type="match status" value="1"/>
</dbReference>
<dbReference type="Gene3D" id="2.120.10.30">
    <property type="entry name" value="TolB, C-terminal domain"/>
    <property type="match status" value="1"/>
</dbReference>
<reference evidence="3 4" key="1">
    <citation type="submission" date="2022-03" db="EMBL/GenBank/DDBJ databases">
        <title>Genomic Encyclopedia of Type Strains, Phase III (KMG-III): the genomes of soil and plant-associated and newly described type strains.</title>
        <authorList>
            <person name="Whitman W."/>
        </authorList>
    </citation>
    <scope>NUCLEOTIDE SEQUENCE [LARGE SCALE GENOMIC DNA]</scope>
    <source>
        <strain evidence="3 4">BSker1</strain>
    </source>
</reference>
<comment type="caution">
    <text evidence="3">The sequence shown here is derived from an EMBL/GenBank/DDBJ whole genome shotgun (WGS) entry which is preliminary data.</text>
</comment>
<dbReference type="EMBL" id="JALJYF010000002">
    <property type="protein sequence ID" value="MCP1727750.1"/>
    <property type="molecule type" value="Genomic_DNA"/>
</dbReference>
<keyword evidence="3" id="KW-0031">Aminopeptidase</keyword>
<proteinExistence type="predicted"/>
<evidence type="ECO:0000313" key="3">
    <source>
        <dbReference type="EMBL" id="MCP1727750.1"/>
    </source>
</evidence>
<dbReference type="InterPro" id="IPR001375">
    <property type="entry name" value="Peptidase_S9_cat"/>
</dbReference>
<evidence type="ECO:0000313" key="4">
    <source>
        <dbReference type="Proteomes" id="UP001523550"/>
    </source>
</evidence>
<dbReference type="InterPro" id="IPR011042">
    <property type="entry name" value="6-blade_b-propeller_TolB-like"/>
</dbReference>
<keyword evidence="1" id="KW-0378">Hydrolase</keyword>
<dbReference type="InterPro" id="IPR029058">
    <property type="entry name" value="AB_hydrolase_fold"/>
</dbReference>
<feature type="domain" description="Peptidase S9 prolyl oligopeptidase catalytic" evidence="2">
    <location>
        <begin position="659"/>
        <end position="810"/>
    </location>
</feature>
<dbReference type="PANTHER" id="PTHR42776:SF28">
    <property type="entry name" value="GLUTAMYL ENDOPEPTIDASE, CHLOROPLASTIC-RELATED"/>
    <property type="match status" value="1"/>
</dbReference>
<dbReference type="SUPFAM" id="SSF82171">
    <property type="entry name" value="DPP6 N-terminal domain-like"/>
    <property type="match status" value="1"/>
</dbReference>
<keyword evidence="4" id="KW-1185">Reference proteome</keyword>
<name>A0ABT1GA12_9GAMM</name>
<evidence type="ECO:0000259" key="2">
    <source>
        <dbReference type="Pfam" id="PF00326"/>
    </source>
</evidence>
<dbReference type="Pfam" id="PF00326">
    <property type="entry name" value="Peptidase_S9"/>
    <property type="match status" value="1"/>
</dbReference>